<reference evidence="1 2" key="1">
    <citation type="submission" date="2019-09" db="EMBL/GenBank/DDBJ databases">
        <title>A chromosome-level genome assembly of the Chinese tupelo Nyssa sinensis.</title>
        <authorList>
            <person name="Yang X."/>
            <person name="Kang M."/>
            <person name="Yang Y."/>
            <person name="Xiong H."/>
            <person name="Wang M."/>
            <person name="Zhang Z."/>
            <person name="Wang Z."/>
            <person name="Wu H."/>
            <person name="Ma T."/>
            <person name="Liu J."/>
            <person name="Xi Z."/>
        </authorList>
    </citation>
    <scope>NUCLEOTIDE SEQUENCE [LARGE SCALE GENOMIC DNA]</scope>
    <source>
        <strain evidence="1">J267</strain>
        <tissue evidence="1">Leaf</tissue>
    </source>
</reference>
<dbReference type="Proteomes" id="UP000325577">
    <property type="component" value="Linkage Group LG21"/>
</dbReference>
<sequence length="74" mass="8200">MVRRTMVVEATALRTMAADSVVSYLHVKREVNVVAHAIAGHAKQIAFVKCWIEELQIFLCNLLQAGIPSVVRVP</sequence>
<evidence type="ECO:0000313" key="1">
    <source>
        <dbReference type="EMBL" id="KAA8528696.1"/>
    </source>
</evidence>
<gene>
    <name evidence="1" type="ORF">F0562_036051</name>
</gene>
<evidence type="ECO:0000313" key="2">
    <source>
        <dbReference type="Proteomes" id="UP000325577"/>
    </source>
</evidence>
<dbReference type="EMBL" id="CM018045">
    <property type="protein sequence ID" value="KAA8528696.1"/>
    <property type="molecule type" value="Genomic_DNA"/>
</dbReference>
<name>A0A5J5AG60_9ASTE</name>
<accession>A0A5J5AG60</accession>
<proteinExistence type="predicted"/>
<organism evidence="1 2">
    <name type="scientific">Nyssa sinensis</name>
    <dbReference type="NCBI Taxonomy" id="561372"/>
    <lineage>
        <taxon>Eukaryota</taxon>
        <taxon>Viridiplantae</taxon>
        <taxon>Streptophyta</taxon>
        <taxon>Embryophyta</taxon>
        <taxon>Tracheophyta</taxon>
        <taxon>Spermatophyta</taxon>
        <taxon>Magnoliopsida</taxon>
        <taxon>eudicotyledons</taxon>
        <taxon>Gunneridae</taxon>
        <taxon>Pentapetalae</taxon>
        <taxon>asterids</taxon>
        <taxon>Cornales</taxon>
        <taxon>Nyssaceae</taxon>
        <taxon>Nyssa</taxon>
    </lineage>
</organism>
<dbReference type="AlphaFoldDB" id="A0A5J5AG60"/>
<keyword evidence="2" id="KW-1185">Reference proteome</keyword>
<protein>
    <submittedName>
        <fullName evidence="1">Uncharacterized protein</fullName>
    </submittedName>
</protein>